<protein>
    <submittedName>
        <fullName evidence="1">Uncharacterized protein</fullName>
    </submittedName>
</protein>
<evidence type="ECO:0000313" key="2">
    <source>
        <dbReference type="Proteomes" id="UP000319004"/>
    </source>
</evidence>
<accession>A0A518HQ27</accession>
<dbReference type="KEGG" id="snep:Enr13x_28000"/>
<organism evidence="1 2">
    <name type="scientific">Stieleria neptunia</name>
    <dbReference type="NCBI Taxonomy" id="2527979"/>
    <lineage>
        <taxon>Bacteria</taxon>
        <taxon>Pseudomonadati</taxon>
        <taxon>Planctomycetota</taxon>
        <taxon>Planctomycetia</taxon>
        <taxon>Pirellulales</taxon>
        <taxon>Pirellulaceae</taxon>
        <taxon>Stieleria</taxon>
    </lineage>
</organism>
<name>A0A518HQ27_9BACT</name>
<sequence>MTNFEAAAQCTIDHNRRLWASRRFLAEQAAAHLDDAAAILAEIDDEWEAMENNHARLRHHVRRLQQKLATDDKPLSIGERFDIITRKK</sequence>
<dbReference type="Proteomes" id="UP000319004">
    <property type="component" value="Chromosome"/>
</dbReference>
<keyword evidence="2" id="KW-1185">Reference proteome</keyword>
<dbReference type="RefSeq" id="WP_145386707.1">
    <property type="nucleotide sequence ID" value="NZ_CP037423.1"/>
</dbReference>
<dbReference type="AlphaFoldDB" id="A0A518HQ27"/>
<evidence type="ECO:0000313" key="1">
    <source>
        <dbReference type="EMBL" id="QDV42948.1"/>
    </source>
</evidence>
<gene>
    <name evidence="1" type="ORF">Enr13x_28000</name>
</gene>
<proteinExistence type="predicted"/>
<dbReference type="EMBL" id="CP037423">
    <property type="protein sequence ID" value="QDV42948.1"/>
    <property type="molecule type" value="Genomic_DNA"/>
</dbReference>
<reference evidence="1 2" key="1">
    <citation type="submission" date="2019-03" db="EMBL/GenBank/DDBJ databases">
        <title>Deep-cultivation of Planctomycetes and their phenomic and genomic characterization uncovers novel biology.</title>
        <authorList>
            <person name="Wiegand S."/>
            <person name="Jogler M."/>
            <person name="Boedeker C."/>
            <person name="Pinto D."/>
            <person name="Vollmers J."/>
            <person name="Rivas-Marin E."/>
            <person name="Kohn T."/>
            <person name="Peeters S.H."/>
            <person name="Heuer A."/>
            <person name="Rast P."/>
            <person name="Oberbeckmann S."/>
            <person name="Bunk B."/>
            <person name="Jeske O."/>
            <person name="Meyerdierks A."/>
            <person name="Storesund J.E."/>
            <person name="Kallscheuer N."/>
            <person name="Luecker S."/>
            <person name="Lage O.M."/>
            <person name="Pohl T."/>
            <person name="Merkel B.J."/>
            <person name="Hornburger P."/>
            <person name="Mueller R.-W."/>
            <person name="Bruemmer F."/>
            <person name="Labrenz M."/>
            <person name="Spormann A.M."/>
            <person name="Op den Camp H."/>
            <person name="Overmann J."/>
            <person name="Amann R."/>
            <person name="Jetten M.S.M."/>
            <person name="Mascher T."/>
            <person name="Medema M.H."/>
            <person name="Devos D.P."/>
            <person name="Kaster A.-K."/>
            <person name="Ovreas L."/>
            <person name="Rohde M."/>
            <person name="Galperin M.Y."/>
            <person name="Jogler C."/>
        </authorList>
    </citation>
    <scope>NUCLEOTIDE SEQUENCE [LARGE SCALE GENOMIC DNA]</scope>
    <source>
        <strain evidence="1 2">Enr13</strain>
    </source>
</reference>